<dbReference type="EMBL" id="JAZHXI010000012">
    <property type="protein sequence ID" value="KAL2065417.1"/>
    <property type="molecule type" value="Genomic_DNA"/>
</dbReference>
<dbReference type="Proteomes" id="UP001595075">
    <property type="component" value="Unassembled WGS sequence"/>
</dbReference>
<dbReference type="InterPro" id="IPR051704">
    <property type="entry name" value="FAD_aromatic-hydroxylase"/>
</dbReference>
<sequence>MTQLKIIICGGGIAGTALAFWLSQQQHDVTVIERFPDLRSTGLQIDIRGHGIEVLKRMGLETAFREKSVNEEGLEFVNSDGKVVASFPANRTGEGLQSFTTDYEIMRGDLIKLLYENIKDRVRFVFGTTIESFEHLDGNAVEVCLSNGHKDRYDLLIGADGQWSHTRKQMLGPDVKDPIHFIGVYAGYFTTPRQIQTGETYSATAYIAPGKRLLFSRRHKPDHIQVYLVGVNDSERVMAARQGGVEEEKAIFSEMFGSAGWRSEELVKQLQESTDFYCEHMGVVRLDTWTKGGVALLGDAAYSPTATTGMGTTSSLVGAYVLAGEIQNHLSRAGSSKEGLPEALHLYEERFRPFMKTVQSGIEKDKTYWHKMPSGSFVLAALNLFLAIASFFRLDVLAGNIMREDTGTWKLPDYEGMDLRQGQAGQKAT</sequence>
<evidence type="ECO:0000313" key="5">
    <source>
        <dbReference type="EMBL" id="KAL2065417.1"/>
    </source>
</evidence>
<organism evidence="5 6">
    <name type="scientific">Oculimacula yallundae</name>
    <dbReference type="NCBI Taxonomy" id="86028"/>
    <lineage>
        <taxon>Eukaryota</taxon>
        <taxon>Fungi</taxon>
        <taxon>Dikarya</taxon>
        <taxon>Ascomycota</taxon>
        <taxon>Pezizomycotina</taxon>
        <taxon>Leotiomycetes</taxon>
        <taxon>Helotiales</taxon>
        <taxon>Ploettnerulaceae</taxon>
        <taxon>Oculimacula</taxon>
    </lineage>
</organism>
<name>A0ABR4C7C7_9HELO</name>
<evidence type="ECO:0000256" key="3">
    <source>
        <dbReference type="ARBA" id="ARBA00023002"/>
    </source>
</evidence>
<dbReference type="Gene3D" id="3.50.50.60">
    <property type="entry name" value="FAD/NAD(P)-binding domain"/>
    <property type="match status" value="1"/>
</dbReference>
<reference evidence="5 6" key="1">
    <citation type="journal article" date="2024" name="Commun. Biol.">
        <title>Comparative genomic analysis of thermophilic fungi reveals convergent evolutionary adaptations and gene losses.</title>
        <authorList>
            <person name="Steindorff A.S."/>
            <person name="Aguilar-Pontes M.V."/>
            <person name="Robinson A.J."/>
            <person name="Andreopoulos B."/>
            <person name="LaButti K."/>
            <person name="Kuo A."/>
            <person name="Mondo S."/>
            <person name="Riley R."/>
            <person name="Otillar R."/>
            <person name="Haridas S."/>
            <person name="Lipzen A."/>
            <person name="Grimwood J."/>
            <person name="Schmutz J."/>
            <person name="Clum A."/>
            <person name="Reid I.D."/>
            <person name="Moisan M.C."/>
            <person name="Butler G."/>
            <person name="Nguyen T.T.M."/>
            <person name="Dewar K."/>
            <person name="Conant G."/>
            <person name="Drula E."/>
            <person name="Henrissat B."/>
            <person name="Hansel C."/>
            <person name="Singer S."/>
            <person name="Hutchinson M.I."/>
            <person name="de Vries R.P."/>
            <person name="Natvig D.O."/>
            <person name="Powell A.J."/>
            <person name="Tsang A."/>
            <person name="Grigoriev I.V."/>
        </authorList>
    </citation>
    <scope>NUCLEOTIDE SEQUENCE [LARGE SCALE GENOMIC DNA]</scope>
    <source>
        <strain evidence="5 6">CBS 494.80</strain>
    </source>
</reference>
<keyword evidence="6" id="KW-1185">Reference proteome</keyword>
<dbReference type="PRINTS" id="PR00420">
    <property type="entry name" value="RNGMNOXGNASE"/>
</dbReference>
<keyword evidence="3" id="KW-0560">Oxidoreductase</keyword>
<evidence type="ECO:0000256" key="1">
    <source>
        <dbReference type="ARBA" id="ARBA00022630"/>
    </source>
</evidence>
<dbReference type="PANTHER" id="PTHR46865">
    <property type="entry name" value="OXIDOREDUCTASE-RELATED"/>
    <property type="match status" value="1"/>
</dbReference>
<dbReference type="Pfam" id="PF01494">
    <property type="entry name" value="FAD_binding_3"/>
    <property type="match status" value="1"/>
</dbReference>
<gene>
    <name evidence="5" type="ORF">VTL71DRAFT_3087</name>
</gene>
<dbReference type="InterPro" id="IPR002938">
    <property type="entry name" value="FAD-bd"/>
</dbReference>
<comment type="caution">
    <text evidence="5">The sequence shown here is derived from an EMBL/GenBank/DDBJ whole genome shotgun (WGS) entry which is preliminary data.</text>
</comment>
<keyword evidence="1" id="KW-0285">Flavoprotein</keyword>
<keyword evidence="2" id="KW-0274">FAD</keyword>
<evidence type="ECO:0000259" key="4">
    <source>
        <dbReference type="Pfam" id="PF01494"/>
    </source>
</evidence>
<accession>A0ABR4C7C7</accession>
<dbReference type="SUPFAM" id="SSF51905">
    <property type="entry name" value="FAD/NAD(P)-binding domain"/>
    <property type="match status" value="1"/>
</dbReference>
<protein>
    <recommendedName>
        <fullName evidence="4">FAD-binding domain-containing protein</fullName>
    </recommendedName>
</protein>
<dbReference type="PANTHER" id="PTHR46865:SF7">
    <property type="entry name" value="MONOOXYGENASE, PUTATIVE (AFU_ORTHOLOGUE AFUA_8G07040)-RELATED"/>
    <property type="match status" value="1"/>
</dbReference>
<feature type="domain" description="FAD-binding" evidence="4">
    <location>
        <begin position="5"/>
        <end position="335"/>
    </location>
</feature>
<proteinExistence type="predicted"/>
<dbReference type="InterPro" id="IPR036188">
    <property type="entry name" value="FAD/NAD-bd_sf"/>
</dbReference>
<evidence type="ECO:0000256" key="2">
    <source>
        <dbReference type="ARBA" id="ARBA00022827"/>
    </source>
</evidence>
<evidence type="ECO:0000313" key="6">
    <source>
        <dbReference type="Proteomes" id="UP001595075"/>
    </source>
</evidence>